<evidence type="ECO:0000259" key="2">
    <source>
        <dbReference type="PROSITE" id="PS50975"/>
    </source>
</evidence>
<gene>
    <name evidence="3" type="ORF">GRI75_06950</name>
</gene>
<sequence>MKTRRRLTDVRGILERRRFQALREEFYHGLWSDAAAELGADVARLKNGLLQISRGSSATFVRQSEVMLDSALAGRLLLDKEWTYERLAAKGLRTPRRACFDLGSFARAEEFLLAQPGPVVVKPSDGTGCGHGVTTHVADRSALRDAATHAAAFHSRLIVEEQLSGASYRLLFLDGEFLDAVRRDPPTLTGDGQSSIRQLAQQENELRRSGERITALSPLMIDRESRNTLAAAGLTPNHVPALGERVRVKLAVNENAARENHVVRDAVHPDIVETCSRVARDFRIGFAGFDLISEDISAPPEEGLTVFTEINAGPGIHHHCLVAEPGRAAPVARTILEHIFETRRGTIDL</sequence>
<dbReference type="PROSITE" id="PS50975">
    <property type="entry name" value="ATP_GRASP"/>
    <property type="match status" value="1"/>
</dbReference>
<dbReference type="AlphaFoldDB" id="A0A6I4URV7"/>
<feature type="domain" description="ATP-grasp" evidence="2">
    <location>
        <begin position="84"/>
        <end position="340"/>
    </location>
</feature>
<keyword evidence="1" id="KW-0067">ATP-binding</keyword>
<organism evidence="3 4">
    <name type="scientific">Croceibacterium soli</name>
    <dbReference type="NCBI Taxonomy" id="1739690"/>
    <lineage>
        <taxon>Bacteria</taxon>
        <taxon>Pseudomonadati</taxon>
        <taxon>Pseudomonadota</taxon>
        <taxon>Alphaproteobacteria</taxon>
        <taxon>Sphingomonadales</taxon>
        <taxon>Erythrobacteraceae</taxon>
        <taxon>Croceibacterium</taxon>
    </lineage>
</organism>
<proteinExistence type="predicted"/>
<keyword evidence="4" id="KW-1185">Reference proteome</keyword>
<dbReference type="InterPro" id="IPR013815">
    <property type="entry name" value="ATP_grasp_subdomain_1"/>
</dbReference>
<dbReference type="SUPFAM" id="SSF56059">
    <property type="entry name" value="Glutathione synthetase ATP-binding domain-like"/>
    <property type="match status" value="1"/>
</dbReference>
<name>A0A6I4URV7_9SPHN</name>
<accession>A0A6I4URV7</accession>
<evidence type="ECO:0000313" key="3">
    <source>
        <dbReference type="EMBL" id="MXP41378.1"/>
    </source>
</evidence>
<dbReference type="Gene3D" id="3.30.1490.20">
    <property type="entry name" value="ATP-grasp fold, A domain"/>
    <property type="match status" value="1"/>
</dbReference>
<comment type="caution">
    <text evidence="3">The sequence shown here is derived from an EMBL/GenBank/DDBJ whole genome shotgun (WGS) entry which is preliminary data.</text>
</comment>
<dbReference type="GO" id="GO:0046872">
    <property type="term" value="F:metal ion binding"/>
    <property type="evidence" value="ECO:0007669"/>
    <property type="project" value="InterPro"/>
</dbReference>
<evidence type="ECO:0000256" key="1">
    <source>
        <dbReference type="PROSITE-ProRule" id="PRU00409"/>
    </source>
</evidence>
<dbReference type="OrthoDB" id="9803907at2"/>
<dbReference type="GO" id="GO:0005524">
    <property type="term" value="F:ATP binding"/>
    <property type="evidence" value="ECO:0007669"/>
    <property type="project" value="UniProtKB-UniRule"/>
</dbReference>
<evidence type="ECO:0000313" key="4">
    <source>
        <dbReference type="Proteomes" id="UP000469159"/>
    </source>
</evidence>
<protein>
    <submittedName>
        <fullName evidence="3">Cyanophycin synthetase</fullName>
    </submittedName>
</protein>
<reference evidence="3 4" key="1">
    <citation type="submission" date="2019-12" db="EMBL/GenBank/DDBJ databases">
        <title>Genomic-based taxomic classification of the family Erythrobacteraceae.</title>
        <authorList>
            <person name="Xu L."/>
        </authorList>
    </citation>
    <scope>NUCLEOTIDE SEQUENCE [LARGE SCALE GENOMIC DNA]</scope>
    <source>
        <strain evidence="3 4">MCCC 1K02066</strain>
    </source>
</reference>
<dbReference type="Gene3D" id="3.30.470.20">
    <property type="entry name" value="ATP-grasp fold, B domain"/>
    <property type="match status" value="2"/>
</dbReference>
<dbReference type="InterPro" id="IPR011761">
    <property type="entry name" value="ATP-grasp"/>
</dbReference>
<keyword evidence="1" id="KW-0547">Nucleotide-binding</keyword>
<dbReference type="EMBL" id="WTYK01000003">
    <property type="protein sequence ID" value="MXP41378.1"/>
    <property type="molecule type" value="Genomic_DNA"/>
</dbReference>
<dbReference type="Proteomes" id="UP000469159">
    <property type="component" value="Unassembled WGS sequence"/>
</dbReference>
<dbReference type="RefSeq" id="WP_160746231.1">
    <property type="nucleotide sequence ID" value="NZ_WTYK01000003.1"/>
</dbReference>